<sequence>MRPLVLDEQDEFLFEDDDDASELSYSAEFTDLYDGYLTDSVVDELDEVHVLEFDGSGEKALYEFEMSEHRELEVLDDDDDLYRLLDSDYFEEDGHVQFETTNMDDIQFDDEKESLI</sequence>
<dbReference type="Proteomes" id="UP000009138">
    <property type="component" value="Unassembled WGS sequence"/>
</dbReference>
<dbReference type="RefSeq" id="XP_067520201.1">
    <property type="nucleotide sequence ID" value="XM_067664100.1"/>
</dbReference>
<dbReference type="EMBL" id="CH476738">
    <property type="protein sequence ID" value="EIE84805.1"/>
    <property type="molecule type" value="Genomic_DNA"/>
</dbReference>
<dbReference type="VEuPathDB" id="FungiDB:RO3G_09515"/>
<name>I1C8M5_RHIO9</name>
<accession>I1C8M5</accession>
<reference evidence="1 2" key="1">
    <citation type="journal article" date="2009" name="PLoS Genet.">
        <title>Genomic analysis of the basal lineage fungus Rhizopus oryzae reveals a whole-genome duplication.</title>
        <authorList>
            <person name="Ma L.-J."/>
            <person name="Ibrahim A.S."/>
            <person name="Skory C."/>
            <person name="Grabherr M.G."/>
            <person name="Burger G."/>
            <person name="Butler M."/>
            <person name="Elias M."/>
            <person name="Idnurm A."/>
            <person name="Lang B.F."/>
            <person name="Sone T."/>
            <person name="Abe A."/>
            <person name="Calvo S.E."/>
            <person name="Corrochano L.M."/>
            <person name="Engels R."/>
            <person name="Fu J."/>
            <person name="Hansberg W."/>
            <person name="Kim J.-M."/>
            <person name="Kodira C.D."/>
            <person name="Koehrsen M.J."/>
            <person name="Liu B."/>
            <person name="Miranda-Saavedra D."/>
            <person name="O'Leary S."/>
            <person name="Ortiz-Castellanos L."/>
            <person name="Poulter R."/>
            <person name="Rodriguez-Romero J."/>
            <person name="Ruiz-Herrera J."/>
            <person name="Shen Y.-Q."/>
            <person name="Zeng Q."/>
            <person name="Galagan J."/>
            <person name="Birren B.W."/>
            <person name="Cuomo C.A."/>
            <person name="Wickes B.L."/>
        </authorList>
    </citation>
    <scope>NUCLEOTIDE SEQUENCE [LARGE SCALE GENOMIC DNA]</scope>
    <source>
        <strain evidence="2">RA 99-880 / ATCC MYA-4621 / FGSC 9543 / NRRL 43880</strain>
    </source>
</reference>
<evidence type="ECO:0000313" key="2">
    <source>
        <dbReference type="Proteomes" id="UP000009138"/>
    </source>
</evidence>
<gene>
    <name evidence="1" type="ORF">RO3G_09515</name>
</gene>
<protein>
    <submittedName>
        <fullName evidence="1">Uncharacterized protein</fullName>
    </submittedName>
</protein>
<dbReference type="GeneID" id="93616481"/>
<keyword evidence="2" id="KW-1185">Reference proteome</keyword>
<organism evidence="1 2">
    <name type="scientific">Rhizopus delemar (strain RA 99-880 / ATCC MYA-4621 / FGSC 9543 / NRRL 43880)</name>
    <name type="common">Mucormycosis agent</name>
    <name type="synonym">Rhizopus arrhizus var. delemar</name>
    <dbReference type="NCBI Taxonomy" id="246409"/>
    <lineage>
        <taxon>Eukaryota</taxon>
        <taxon>Fungi</taxon>
        <taxon>Fungi incertae sedis</taxon>
        <taxon>Mucoromycota</taxon>
        <taxon>Mucoromycotina</taxon>
        <taxon>Mucoromycetes</taxon>
        <taxon>Mucorales</taxon>
        <taxon>Mucorineae</taxon>
        <taxon>Rhizopodaceae</taxon>
        <taxon>Rhizopus</taxon>
    </lineage>
</organism>
<dbReference type="InParanoid" id="I1C8M5"/>
<dbReference type="AlphaFoldDB" id="I1C8M5"/>
<evidence type="ECO:0000313" key="1">
    <source>
        <dbReference type="EMBL" id="EIE84805.1"/>
    </source>
</evidence>
<proteinExistence type="predicted"/>